<keyword evidence="6" id="KW-1185">Reference proteome</keyword>
<dbReference type="KEGG" id="sbf:JCM31447_08370"/>
<dbReference type="OrthoDB" id="7337537at2"/>
<evidence type="ECO:0000256" key="3">
    <source>
        <dbReference type="SAM" id="SignalP"/>
    </source>
</evidence>
<dbReference type="Pfam" id="PF13458">
    <property type="entry name" value="Peripla_BP_6"/>
    <property type="match status" value="1"/>
</dbReference>
<evidence type="ECO:0000256" key="2">
    <source>
        <dbReference type="ARBA" id="ARBA00022729"/>
    </source>
</evidence>
<accession>A0A4P2VHK4</accession>
<evidence type="ECO:0000259" key="4">
    <source>
        <dbReference type="Pfam" id="PF13458"/>
    </source>
</evidence>
<feature type="chain" id="PRO_5020346845" evidence="3">
    <location>
        <begin position="21"/>
        <end position="390"/>
    </location>
</feature>
<keyword evidence="2 3" id="KW-0732">Signal</keyword>
<dbReference type="PANTHER" id="PTHR30483:SF6">
    <property type="entry name" value="PERIPLASMIC BINDING PROTEIN OF ABC TRANSPORTER FOR NATURAL AMINO ACIDS"/>
    <property type="match status" value="1"/>
</dbReference>
<proteinExistence type="inferred from homology"/>
<evidence type="ECO:0000313" key="6">
    <source>
        <dbReference type="Proteomes" id="UP000291236"/>
    </source>
</evidence>
<feature type="domain" description="Leucine-binding protein" evidence="4">
    <location>
        <begin position="31"/>
        <end position="376"/>
    </location>
</feature>
<dbReference type="Gene3D" id="3.40.50.2300">
    <property type="match status" value="2"/>
</dbReference>
<dbReference type="InterPro" id="IPR028081">
    <property type="entry name" value="Leu-bd"/>
</dbReference>
<protein>
    <submittedName>
        <fullName evidence="5">Ethanolamine utilization protein EutJ</fullName>
    </submittedName>
</protein>
<reference evidence="5 6" key="1">
    <citation type="submission" date="2018-12" db="EMBL/GenBank/DDBJ databases">
        <title>Rubrispira sanarue gen. nov., sp., nov., a member of the order Silvanigrellales, isolated from a brackish lake in Hamamatsu Japan.</title>
        <authorList>
            <person name="Maejima Y."/>
            <person name="Iino T."/>
            <person name="Muraguchi Y."/>
            <person name="Fukuda K."/>
            <person name="Nojiri H."/>
            <person name="Ohkuma M."/>
            <person name="Moriuchi R."/>
            <person name="Dohra H."/>
            <person name="Kimbara K."/>
            <person name="Shintani M."/>
        </authorList>
    </citation>
    <scope>NUCLEOTIDE SEQUENCE [LARGE SCALE GENOMIC DNA]</scope>
    <source>
        <strain evidence="5 6">RF1110005</strain>
    </source>
</reference>
<dbReference type="InterPro" id="IPR028082">
    <property type="entry name" value="Peripla_BP_I"/>
</dbReference>
<evidence type="ECO:0000256" key="1">
    <source>
        <dbReference type="ARBA" id="ARBA00010062"/>
    </source>
</evidence>
<evidence type="ECO:0000313" key="5">
    <source>
        <dbReference type="EMBL" id="BBH52396.1"/>
    </source>
</evidence>
<feature type="signal peptide" evidence="3">
    <location>
        <begin position="1"/>
        <end position="20"/>
    </location>
</feature>
<name>A0A4P2VHK4_FLUSA</name>
<sequence length="390" mass="42429">MKLQSSKIITYTFTSIIAFATNTHALATDAKVGVLLPLTGSQAFYGKEAKNGIDLARQELSASNVDLKIVVEDTQSTPIEAAKGMNKLITSDRVNVVIAEVISSNAIAAASISEKAKIPMLSPAATNDSVTLGKKYIYRTCFIDSFQGVVMAKYAKDHLNAKNAIILEDSDSDYSKGLSNNFKSTFEKEGGKIIKVLKYSQKDTSFTSQLGDVRRSKPDILYIPGFHQQVGVILREAQDLGIKSIKLGGDGWYTPDLRSIAKDAVNGGIISTHFYSPDSKDPASSVNTHVKAFVDAYQAEYKAMPSAHAALGYDSYKIIHNVITEIKATKTKKSETISSEEINNALGKLKNFKGITGTITMDQNHNPIKPAVILEYIPNGYKFITSINPQ</sequence>
<organism evidence="5 6">
    <name type="scientific">Fluviispira sanaruensis</name>
    <dbReference type="NCBI Taxonomy" id="2493639"/>
    <lineage>
        <taxon>Bacteria</taxon>
        <taxon>Pseudomonadati</taxon>
        <taxon>Bdellovibrionota</taxon>
        <taxon>Oligoflexia</taxon>
        <taxon>Silvanigrellales</taxon>
        <taxon>Silvanigrellaceae</taxon>
        <taxon>Fluviispira</taxon>
    </lineage>
</organism>
<dbReference type="SUPFAM" id="SSF53822">
    <property type="entry name" value="Periplasmic binding protein-like I"/>
    <property type="match status" value="1"/>
</dbReference>
<dbReference type="InterPro" id="IPR051010">
    <property type="entry name" value="BCAA_transport"/>
</dbReference>
<gene>
    <name evidence="5" type="ORF">JCM31447_08370</name>
</gene>
<comment type="similarity">
    <text evidence="1">Belongs to the leucine-binding protein family.</text>
</comment>
<dbReference type="RefSeq" id="WP_130606862.1">
    <property type="nucleotide sequence ID" value="NZ_AP019368.1"/>
</dbReference>
<dbReference type="Proteomes" id="UP000291236">
    <property type="component" value="Chromosome"/>
</dbReference>
<dbReference type="PANTHER" id="PTHR30483">
    <property type="entry name" value="LEUCINE-SPECIFIC-BINDING PROTEIN"/>
    <property type="match status" value="1"/>
</dbReference>
<dbReference type="AlphaFoldDB" id="A0A4P2VHK4"/>
<dbReference type="CDD" id="cd06347">
    <property type="entry name" value="PBP1_ABC_LivK_ligand_binding-like"/>
    <property type="match status" value="1"/>
</dbReference>
<dbReference type="EMBL" id="AP019368">
    <property type="protein sequence ID" value="BBH52396.1"/>
    <property type="molecule type" value="Genomic_DNA"/>
</dbReference>